<reference evidence="2 3" key="1">
    <citation type="submission" date="2022-09" db="EMBL/GenBank/DDBJ databases">
        <title>New species of Phenylobacterium.</title>
        <authorList>
            <person name="Mieszkin S."/>
        </authorList>
    </citation>
    <scope>NUCLEOTIDE SEQUENCE [LARGE SCALE GENOMIC DNA]</scope>
    <source>
        <strain evidence="2 3">HK31-G</strain>
    </source>
</reference>
<dbReference type="Gene3D" id="2.40.50.100">
    <property type="match status" value="1"/>
</dbReference>
<dbReference type="PANTHER" id="PTHR30438">
    <property type="entry name" value="36 KDA ANTIGEN-RELATED"/>
    <property type="match status" value="1"/>
</dbReference>
<dbReference type="RefSeq" id="WP_377367254.1">
    <property type="nucleotide sequence ID" value="NZ_JAOTJD010000002.1"/>
</dbReference>
<dbReference type="PANTHER" id="PTHR30438:SF2">
    <property type="entry name" value="MEMBRANE PROTEIN"/>
    <property type="match status" value="1"/>
</dbReference>
<dbReference type="Pfam" id="PF25917">
    <property type="entry name" value="BSH_RND"/>
    <property type="match status" value="1"/>
</dbReference>
<evidence type="ECO:0000313" key="3">
    <source>
        <dbReference type="Proteomes" id="UP001598130"/>
    </source>
</evidence>
<feature type="non-terminal residue" evidence="2">
    <location>
        <position position="168"/>
    </location>
</feature>
<dbReference type="SUPFAM" id="SSF111369">
    <property type="entry name" value="HlyD-like secretion proteins"/>
    <property type="match status" value="2"/>
</dbReference>
<organism evidence="2 3">
    <name type="scientific">Phenylobacterium ferrooxidans</name>
    <dbReference type="NCBI Taxonomy" id="2982689"/>
    <lineage>
        <taxon>Bacteria</taxon>
        <taxon>Pseudomonadati</taxon>
        <taxon>Pseudomonadota</taxon>
        <taxon>Alphaproteobacteria</taxon>
        <taxon>Caulobacterales</taxon>
        <taxon>Caulobacteraceae</taxon>
        <taxon>Phenylobacterium</taxon>
    </lineage>
</organism>
<gene>
    <name evidence="2" type="ORF">OCL97_02410</name>
</gene>
<dbReference type="EMBL" id="JAOTJD010000002">
    <property type="protein sequence ID" value="MFD3262813.1"/>
    <property type="molecule type" value="Genomic_DNA"/>
</dbReference>
<dbReference type="Gene3D" id="1.10.287.470">
    <property type="entry name" value="Helix hairpin bin"/>
    <property type="match status" value="1"/>
</dbReference>
<proteinExistence type="predicted"/>
<accession>A0ABW6CPR8</accession>
<keyword evidence="3" id="KW-1185">Reference proteome</keyword>
<evidence type="ECO:0000313" key="2">
    <source>
        <dbReference type="EMBL" id="MFD3262813.1"/>
    </source>
</evidence>
<comment type="caution">
    <text evidence="2">The sequence shown here is derived from an EMBL/GenBank/DDBJ whole genome shotgun (WGS) entry which is preliminary data.</text>
</comment>
<name>A0ABW6CPR8_9CAUL</name>
<sequence>MKQRLLVIALLLAAAGLIAALVLTPRLNRSNVLTGYVEGEPLYLASPVSGAVAQVHVQRGDRVKAGDRLFVVDPKQLAAQRQQAQAEVGAAQAQAQDARKGLRPVELAVYDANIAAAEARARDAAADMRRVEPLVRRGIYAPARLDDVRAALQTANAQLAAARRQRDA</sequence>
<feature type="domain" description="Multidrug resistance protein MdtA-like barrel-sandwich hybrid" evidence="1">
    <location>
        <begin position="46"/>
        <end position="113"/>
    </location>
</feature>
<dbReference type="InterPro" id="IPR058625">
    <property type="entry name" value="MdtA-like_BSH"/>
</dbReference>
<protein>
    <submittedName>
        <fullName evidence="2">Biotin/lipoyl-binding protein</fullName>
    </submittedName>
</protein>
<evidence type="ECO:0000259" key="1">
    <source>
        <dbReference type="Pfam" id="PF25917"/>
    </source>
</evidence>
<dbReference type="Proteomes" id="UP001598130">
    <property type="component" value="Unassembled WGS sequence"/>
</dbReference>